<proteinExistence type="predicted"/>
<accession>A0ABR7WR77</accession>
<name>A0ABR7WR77_9SPHI</name>
<evidence type="ECO:0000313" key="1">
    <source>
        <dbReference type="EMBL" id="MBD1364823.1"/>
    </source>
</evidence>
<dbReference type="RefSeq" id="WP_191189483.1">
    <property type="nucleotide sequence ID" value="NZ_JACWMY010000006.1"/>
</dbReference>
<gene>
    <name evidence="1" type="ORF">IDJ77_13460</name>
</gene>
<keyword evidence="2" id="KW-1185">Reference proteome</keyword>
<evidence type="ECO:0000313" key="2">
    <source>
        <dbReference type="Proteomes" id="UP000606600"/>
    </source>
</evidence>
<comment type="caution">
    <text evidence="1">The sequence shown here is derived from an EMBL/GenBank/DDBJ whole genome shotgun (WGS) entry which is preliminary data.</text>
</comment>
<dbReference type="Proteomes" id="UP000606600">
    <property type="component" value="Unassembled WGS sequence"/>
</dbReference>
<dbReference type="EMBL" id="JACWMY010000006">
    <property type="protein sequence ID" value="MBD1364823.1"/>
    <property type="molecule type" value="Genomic_DNA"/>
</dbReference>
<organism evidence="1 2">
    <name type="scientific">Mucilaginibacter pankratovii</name>
    <dbReference type="NCBI Taxonomy" id="2772110"/>
    <lineage>
        <taxon>Bacteria</taxon>
        <taxon>Pseudomonadati</taxon>
        <taxon>Bacteroidota</taxon>
        <taxon>Sphingobacteriia</taxon>
        <taxon>Sphingobacteriales</taxon>
        <taxon>Sphingobacteriaceae</taxon>
        <taxon>Mucilaginibacter</taxon>
    </lineage>
</organism>
<sequence length="135" mass="15620">MKNFCLVSVVVLLLLFCGYRSCSPWSRTHHILTVSVNRYNGDKGCPVKLYREYYLVLQSFMATDLNSVYLTDSTNFRKFLGTYDTEGEFITTKCKGDRVYISKKVPASETPDPNLKKITEQRAYSLKKLKESIFF</sequence>
<reference evidence="1 2" key="1">
    <citation type="submission" date="2020-09" db="EMBL/GenBank/DDBJ databases">
        <title>Novel species of Mucilaginibacter isolated from a glacier on the Tibetan Plateau.</title>
        <authorList>
            <person name="Liu Q."/>
            <person name="Xin Y.-H."/>
        </authorList>
    </citation>
    <scope>NUCLEOTIDE SEQUENCE [LARGE SCALE GENOMIC DNA]</scope>
    <source>
        <strain evidence="1 2">ZT4R22</strain>
    </source>
</reference>
<protein>
    <submittedName>
        <fullName evidence="1">Uncharacterized protein</fullName>
    </submittedName>
</protein>